<dbReference type="Proteomes" id="UP001549921">
    <property type="component" value="Unassembled WGS sequence"/>
</dbReference>
<feature type="transmembrane region" description="Helical" evidence="11">
    <location>
        <begin position="620"/>
        <end position="644"/>
    </location>
</feature>
<dbReference type="Pfam" id="PF22314">
    <property type="entry name" value="NPC1_MLD"/>
    <property type="match status" value="1"/>
</dbReference>
<evidence type="ECO:0000256" key="8">
    <source>
        <dbReference type="ARBA" id="ARBA00023157"/>
    </source>
</evidence>
<evidence type="ECO:0000259" key="13">
    <source>
        <dbReference type="PROSITE" id="PS50156"/>
    </source>
</evidence>
<dbReference type="GO" id="GO:0016020">
    <property type="term" value="C:membrane"/>
    <property type="evidence" value="ECO:0007669"/>
    <property type="project" value="UniProtKB-SubCell"/>
</dbReference>
<feature type="transmembrane region" description="Helical" evidence="11">
    <location>
        <begin position="706"/>
        <end position="730"/>
    </location>
</feature>
<dbReference type="SUPFAM" id="SSF82866">
    <property type="entry name" value="Multidrug efflux transporter AcrB transmembrane domain"/>
    <property type="match status" value="2"/>
</dbReference>
<dbReference type="PROSITE" id="PS50156">
    <property type="entry name" value="SSD"/>
    <property type="match status" value="1"/>
</dbReference>
<dbReference type="Pfam" id="PF12349">
    <property type="entry name" value="Sterol-sensing"/>
    <property type="match status" value="1"/>
</dbReference>
<keyword evidence="7 11" id="KW-0472">Membrane</keyword>
<proteinExistence type="inferred from homology"/>
<dbReference type="InterPro" id="IPR000731">
    <property type="entry name" value="SSD"/>
</dbReference>
<comment type="subcellular location">
    <subcellularLocation>
        <location evidence="1">Membrane</location>
        <topology evidence="1">Multi-pass membrane protein</topology>
    </subcellularLocation>
</comment>
<feature type="chain" id="PRO_5044832668" description="SSD domain-containing protein" evidence="12">
    <location>
        <begin position="20"/>
        <end position="1245"/>
    </location>
</feature>
<feature type="transmembrane region" description="Helical" evidence="11">
    <location>
        <begin position="1088"/>
        <end position="1106"/>
    </location>
</feature>
<evidence type="ECO:0000256" key="1">
    <source>
        <dbReference type="ARBA" id="ARBA00004141"/>
    </source>
</evidence>
<evidence type="ECO:0000313" key="15">
    <source>
        <dbReference type="Proteomes" id="UP001549921"/>
    </source>
</evidence>
<reference evidence="14 15" key="1">
    <citation type="submission" date="2024-06" db="EMBL/GenBank/DDBJ databases">
        <title>A chromosome-level genome assembly of beet webworm, Loxostege sticticalis.</title>
        <authorList>
            <person name="Zhang Y."/>
        </authorList>
    </citation>
    <scope>NUCLEOTIDE SEQUENCE [LARGE SCALE GENOMIC DNA]</scope>
    <source>
        <strain evidence="14">AQ028</strain>
        <tissue evidence="14">Male pupae</tissue>
    </source>
</reference>
<feature type="transmembrane region" description="Helical" evidence="11">
    <location>
        <begin position="270"/>
        <end position="292"/>
    </location>
</feature>
<sequence length="1245" mass="138212">MKAGLIAVTLLFLFGHTSARCVMRGECDIVGGFPQSCPVDQEAPPVIEGLSPEEAEEAVAIARHRCPSLTTDENGEPLPDDQIHLCCDLAQLRGMTESLMLAEGVLNRCPTCFRNFARQVCEMNCSPDQARFVEVTEALGTNNTRYVNMVNYRMYEGFMIDAHASCKGVIVPQTGIPAINLMCGNAPECTPEAWFGFTGDKSSNPLAPVQVNFLKWETPEDSMSVRAPPCNETLPGDLPCSCVDCTVTCPAGTEPVIPEPCTVFLSINCIAFSVGLSFFVIAVLVVVIFTVIELKRTEKPSRSTGGNRVTRFFETTFARIGVFSSSRSVLLIMITTWIAFGMLFGVLNLRITSNPIELWSAPDSRSRQELDYFNSRFGPFYRAAQVFLTIKKDPFTVFTNATNTTTTYGPAFRYEAIEELIRLEDAIIALNNDTGGATLDQVCYAPLRGPGMPPNIDYCVSMSVTTYFGARRQSFNNETYLNTMLGCLNNHFALNCMATWGGGAEPELSMGGFKDGDILTADTLLINLPIANHLLEEDLVPVLEWELKFLEYLQHYEANLKPDFIQLAYGAERSIEDEIRRVSVAEAVPIAISYVIMFIYVIFALGNIRSWKNWLVDSKVMVAISSIVMVVTSIFCALGLMGFFQITVTLLAINVIPFFVLSVGIDNVFLMVNTLHDIQGNLKQFEDYNENLSFEKKRRFVFSKMMGRVGPSIFVSSVTQITCFAIGSLANFPAVVTFSIFACFSLAFLFIFQMTTIVAFLSIDYKRASQKRLDVLFCIQKKVLDDEDPLNSETPHQGVTQRLMEPYSNIILKPGVKVVVIILFVAMTAISVMLIPKLEIGLDQEMALPTDSYVYTYLQAVNNLLQFGPPVYFVLKGGLNYTNVVHQNAICSGRLCNDTSLVTQIFMASRHSDITYIYRSSNSWIDDFIDWTSLPGACCKFNTTDGGFCSSSDDSPECEYCDVPSDEWAGGLRPSVEAFERYIPFFLRDNPTEVCNRGGLASYFSNVNYVLDSEGRATVQDSNFMAYHSALATSKDYITAIKYGYEISANISTAIKELTGEDIEVFPYSVFYVFFEQYLTMWGDTFSSIGYCLIGALVFNLLASGFNFLTTFAVILTATMVVVNMMGVMYIWSIPLNAVSTVNLIVSIGLAVEFCSHIAYAFSTSTEPSDERVKDALKKVGATIITGITLTNIPIIVLAFSYTQIIEVFFFRMFFSVVILGFLHGMVFFPVLISNLNNMRCCCSS</sequence>
<feature type="domain" description="SSD" evidence="13">
    <location>
        <begin position="586"/>
        <end position="763"/>
    </location>
</feature>
<organism evidence="14 15">
    <name type="scientific">Loxostege sticticalis</name>
    <name type="common">Beet webworm moth</name>
    <dbReference type="NCBI Taxonomy" id="481309"/>
    <lineage>
        <taxon>Eukaryota</taxon>
        <taxon>Metazoa</taxon>
        <taxon>Ecdysozoa</taxon>
        <taxon>Arthropoda</taxon>
        <taxon>Hexapoda</taxon>
        <taxon>Insecta</taxon>
        <taxon>Pterygota</taxon>
        <taxon>Neoptera</taxon>
        <taxon>Endopterygota</taxon>
        <taxon>Lepidoptera</taxon>
        <taxon>Glossata</taxon>
        <taxon>Ditrysia</taxon>
        <taxon>Pyraloidea</taxon>
        <taxon>Crambidae</taxon>
        <taxon>Pyraustinae</taxon>
        <taxon>Loxostege</taxon>
    </lineage>
</organism>
<feature type="transmembrane region" description="Helical" evidence="11">
    <location>
        <begin position="1182"/>
        <end position="1202"/>
    </location>
</feature>
<evidence type="ECO:0000256" key="4">
    <source>
        <dbReference type="ARBA" id="ARBA00022692"/>
    </source>
</evidence>
<keyword evidence="5 12" id="KW-0732">Signal</keyword>
<evidence type="ECO:0000256" key="3">
    <source>
        <dbReference type="ARBA" id="ARBA00022448"/>
    </source>
</evidence>
<dbReference type="Gene3D" id="1.20.1640.10">
    <property type="entry name" value="Multidrug efflux transporter AcrB transmembrane domain"/>
    <property type="match status" value="2"/>
</dbReference>
<keyword evidence="6 11" id="KW-1133">Transmembrane helix</keyword>
<dbReference type="EMBL" id="JBEDNZ010000015">
    <property type="protein sequence ID" value="KAL0828861.1"/>
    <property type="molecule type" value="Genomic_DNA"/>
</dbReference>
<dbReference type="AlphaFoldDB" id="A0ABD0ST02"/>
<feature type="transmembrane region" description="Helical" evidence="11">
    <location>
        <begin position="329"/>
        <end position="347"/>
    </location>
</feature>
<dbReference type="InterPro" id="IPR032190">
    <property type="entry name" value="NPC1_N"/>
</dbReference>
<dbReference type="Pfam" id="PF16414">
    <property type="entry name" value="NPC1_N"/>
    <property type="match status" value="1"/>
</dbReference>
<feature type="transmembrane region" description="Helical" evidence="11">
    <location>
        <begin position="1112"/>
        <end position="1132"/>
    </location>
</feature>
<comment type="similarity">
    <text evidence="2">Belongs to the patched family.</text>
</comment>
<comment type="caution">
    <text evidence="14">The sequence shown here is derived from an EMBL/GenBank/DDBJ whole genome shotgun (WGS) entry which is preliminary data.</text>
</comment>
<gene>
    <name evidence="14" type="ORF">ABMA28_003770</name>
</gene>
<keyword evidence="4 11" id="KW-0812">Transmembrane</keyword>
<dbReference type="InterPro" id="IPR053956">
    <property type="entry name" value="NPC1_MLD"/>
</dbReference>
<evidence type="ECO:0000256" key="11">
    <source>
        <dbReference type="SAM" id="Phobius"/>
    </source>
</evidence>
<evidence type="ECO:0000256" key="9">
    <source>
        <dbReference type="ARBA" id="ARBA00023180"/>
    </source>
</evidence>
<evidence type="ECO:0000256" key="2">
    <source>
        <dbReference type="ARBA" id="ARBA00005585"/>
    </source>
</evidence>
<keyword evidence="3" id="KW-0813">Transport</keyword>
<feature type="signal peptide" evidence="12">
    <location>
        <begin position="1"/>
        <end position="19"/>
    </location>
</feature>
<dbReference type="PANTHER" id="PTHR45727">
    <property type="entry name" value="NPC INTRACELLULAR CHOLESTEROL TRANSPORTER 1"/>
    <property type="match status" value="1"/>
</dbReference>
<keyword evidence="8" id="KW-1015">Disulfide bond</keyword>
<evidence type="ECO:0000256" key="10">
    <source>
        <dbReference type="ARBA" id="ARBA00034049"/>
    </source>
</evidence>
<evidence type="ECO:0000256" key="7">
    <source>
        <dbReference type="ARBA" id="ARBA00023136"/>
    </source>
</evidence>
<name>A0ABD0ST02_LOXSC</name>
<feature type="transmembrane region" description="Helical" evidence="11">
    <location>
        <begin position="818"/>
        <end position="835"/>
    </location>
</feature>
<feature type="transmembrane region" description="Helical" evidence="11">
    <location>
        <begin position="650"/>
        <end position="672"/>
    </location>
</feature>
<feature type="transmembrane region" description="Helical" evidence="11">
    <location>
        <begin position="736"/>
        <end position="763"/>
    </location>
</feature>
<accession>A0ABD0ST02</accession>
<comment type="catalytic activity">
    <reaction evidence="10">
        <text>cholesterol(in) = cholesterol(out)</text>
        <dbReference type="Rhea" id="RHEA:39747"/>
        <dbReference type="ChEBI" id="CHEBI:16113"/>
    </reaction>
</comment>
<keyword evidence="9" id="KW-0325">Glycoprotein</keyword>
<dbReference type="PANTHER" id="PTHR45727:SF6">
    <property type="entry name" value="NPC INTRACELLULAR CHOLESTEROL TRANSPORTER 1 HOMOLOG 1B"/>
    <property type="match status" value="1"/>
</dbReference>
<feature type="transmembrane region" description="Helical" evidence="11">
    <location>
        <begin position="1144"/>
        <end position="1162"/>
    </location>
</feature>
<evidence type="ECO:0000256" key="5">
    <source>
        <dbReference type="ARBA" id="ARBA00022729"/>
    </source>
</evidence>
<evidence type="ECO:0000313" key="14">
    <source>
        <dbReference type="EMBL" id="KAL0828861.1"/>
    </source>
</evidence>
<protein>
    <recommendedName>
        <fullName evidence="13">SSD domain-containing protein</fullName>
    </recommendedName>
</protein>
<feature type="transmembrane region" description="Helical" evidence="11">
    <location>
        <begin position="587"/>
        <end position="608"/>
    </location>
</feature>
<feature type="transmembrane region" description="Helical" evidence="11">
    <location>
        <begin position="1209"/>
        <end position="1233"/>
    </location>
</feature>
<evidence type="ECO:0000256" key="12">
    <source>
        <dbReference type="SAM" id="SignalP"/>
    </source>
</evidence>
<dbReference type="InterPro" id="IPR053958">
    <property type="entry name" value="HMGCR/SNAP/NPC1-like_SSD"/>
</dbReference>
<evidence type="ECO:0000256" key="6">
    <source>
        <dbReference type="ARBA" id="ARBA00022989"/>
    </source>
</evidence>